<proteinExistence type="predicted"/>
<organism evidence="2">
    <name type="scientific">Cacopsylla melanoneura</name>
    <dbReference type="NCBI Taxonomy" id="428564"/>
    <lineage>
        <taxon>Eukaryota</taxon>
        <taxon>Metazoa</taxon>
        <taxon>Ecdysozoa</taxon>
        <taxon>Arthropoda</taxon>
        <taxon>Hexapoda</taxon>
        <taxon>Insecta</taxon>
        <taxon>Pterygota</taxon>
        <taxon>Neoptera</taxon>
        <taxon>Paraneoptera</taxon>
        <taxon>Hemiptera</taxon>
        <taxon>Sternorrhyncha</taxon>
        <taxon>Psylloidea</taxon>
        <taxon>Psyllidae</taxon>
        <taxon>Psyllinae</taxon>
        <taxon>Cacopsylla</taxon>
    </lineage>
</organism>
<name>A0A8D8ZC59_9HEMI</name>
<reference evidence="2" key="1">
    <citation type="submission" date="2021-05" db="EMBL/GenBank/DDBJ databases">
        <authorList>
            <person name="Alioto T."/>
            <person name="Alioto T."/>
            <person name="Gomez Garrido J."/>
        </authorList>
    </citation>
    <scope>NUCLEOTIDE SEQUENCE</scope>
</reference>
<dbReference type="InterPro" id="IPR052579">
    <property type="entry name" value="Zinc_finger_SWIM"/>
</dbReference>
<dbReference type="Pfam" id="PF21056">
    <property type="entry name" value="ZSWIM1-3_RNaseH-like"/>
    <property type="match status" value="1"/>
</dbReference>
<dbReference type="PANTHER" id="PTHR31569">
    <property type="entry name" value="SWIM-TYPE DOMAIN-CONTAINING PROTEIN"/>
    <property type="match status" value="1"/>
</dbReference>
<dbReference type="InterPro" id="IPR048324">
    <property type="entry name" value="ZSWIM1-3_RNaseH-like"/>
</dbReference>
<evidence type="ECO:0000313" key="2">
    <source>
        <dbReference type="EMBL" id="CAG6744662.1"/>
    </source>
</evidence>
<dbReference type="PANTHER" id="PTHR31569:SF4">
    <property type="entry name" value="SWIM-TYPE DOMAIN-CONTAINING PROTEIN"/>
    <property type="match status" value="1"/>
</dbReference>
<feature type="domain" description="ZSWIM1/3 RNaseH-like" evidence="1">
    <location>
        <begin position="105"/>
        <end position="224"/>
    </location>
</feature>
<dbReference type="AlphaFoldDB" id="A0A8D8ZC59"/>
<evidence type="ECO:0000259" key="1">
    <source>
        <dbReference type="Pfam" id="PF21056"/>
    </source>
</evidence>
<sequence length="234" mass="26606">MRFSLSFDAKKLTLTSMINEHNHDISSTIYSALPKQRKLSPQEKDDVKKMMDLRCNKKLVKNYVKSTTGKTILLKNLDNLRNEKQPNQTSGSVLTETVDYLTGLENEGATVKVMVEETDNKLLGIYFQTKQMKNSFSAFPKLLLVDGTYCLNNLQMPLYIFLVINGNGKGEVACSFLLHEESSSNIANMVKTFKAANPDYNKIQCIFTDKDFKERAAIKQELPPQNYCFVFTTL</sequence>
<dbReference type="EMBL" id="HBUF01472388">
    <property type="protein sequence ID" value="CAG6744662.1"/>
    <property type="molecule type" value="Transcribed_RNA"/>
</dbReference>
<protein>
    <submittedName>
        <fullName evidence="2">Zinc finger SWIM domain-containing protein 3</fullName>
    </submittedName>
</protein>
<accession>A0A8D8ZC59</accession>